<dbReference type="EMBL" id="KY774314">
    <property type="protein sequence ID" value="ART31286.1"/>
    <property type="molecule type" value="Genomic_DNA"/>
</dbReference>
<evidence type="ECO:0000313" key="1">
    <source>
        <dbReference type="EMBL" id="ART31286.1"/>
    </source>
</evidence>
<geneLocation type="mitochondrion" evidence="1"/>
<accession>A0A1Y0B1F4</accession>
<keyword evidence="1" id="KW-0496">Mitochondrion</keyword>
<gene>
    <name evidence="1" type="ORF">AEK19_MT1064</name>
</gene>
<name>A0A1Y0B1F4_9LAMI</name>
<organism evidence="1">
    <name type="scientific">Utricularia reniformis</name>
    <dbReference type="NCBI Taxonomy" id="192314"/>
    <lineage>
        <taxon>Eukaryota</taxon>
        <taxon>Viridiplantae</taxon>
        <taxon>Streptophyta</taxon>
        <taxon>Embryophyta</taxon>
        <taxon>Tracheophyta</taxon>
        <taxon>Spermatophyta</taxon>
        <taxon>Magnoliopsida</taxon>
        <taxon>eudicotyledons</taxon>
        <taxon>Gunneridae</taxon>
        <taxon>Pentapetalae</taxon>
        <taxon>asterids</taxon>
        <taxon>lamiids</taxon>
        <taxon>Lamiales</taxon>
        <taxon>Lentibulariaceae</taxon>
        <taxon>Utricularia</taxon>
    </lineage>
</organism>
<proteinExistence type="predicted"/>
<dbReference type="AlphaFoldDB" id="A0A1Y0B1F4"/>
<sequence length="49" mass="5839">MKLLISNTYFLRVSWEMESLIYWLMRFSTPIPKEGRKSRNSLSFYGSSS</sequence>
<reference evidence="1" key="1">
    <citation type="submission" date="2017-03" db="EMBL/GenBank/DDBJ databases">
        <title>The mitochondrial genome of the carnivorous plant Utricularia reniformis (Lentibulariaceae): structure, comparative analysis and evolutionary landmarks.</title>
        <authorList>
            <person name="Silva S.R."/>
            <person name="Alvarenga D.O."/>
            <person name="Michael T.P."/>
            <person name="Miranda V.F.O."/>
            <person name="Varani A.M."/>
        </authorList>
    </citation>
    <scope>NUCLEOTIDE SEQUENCE</scope>
</reference>
<protein>
    <submittedName>
        <fullName evidence="1">Uncharacterized protein</fullName>
    </submittedName>
</protein>